<reference evidence="1" key="1">
    <citation type="journal article" date="2022" name="Int. J. Mol. Sci.">
        <title>Draft Genome of Tanacetum Coccineum: Genomic Comparison of Closely Related Tanacetum-Family Plants.</title>
        <authorList>
            <person name="Yamashiro T."/>
            <person name="Shiraishi A."/>
            <person name="Nakayama K."/>
            <person name="Satake H."/>
        </authorList>
    </citation>
    <scope>NUCLEOTIDE SEQUENCE</scope>
</reference>
<comment type="caution">
    <text evidence="1">The sequence shown here is derived from an EMBL/GenBank/DDBJ whole genome shotgun (WGS) entry which is preliminary data.</text>
</comment>
<evidence type="ECO:0000313" key="2">
    <source>
        <dbReference type="Proteomes" id="UP001151760"/>
    </source>
</evidence>
<gene>
    <name evidence="1" type="ORF">Tco_0819946</name>
</gene>
<sequence length="235" mass="26479">MTTPKFANTHNLVAFLEKPEESNGFKEIINFLNSKTRLFCCNVNLSSRTSCIEQFWATAKVKTVNGERGTDCLLTDTIFKELARIGDNKESVPKHSYDPSQSGEDRMQLHELMNLCTKLSDRVLALETTKRTQALEIASLKSRVKNLRQKAAKNHKFKQMVLDDTTRRVESYNDASLGCSERMHPKHAMKIVCWKSMEKDVAEKDVSVVDPVTTAGEVVTTTNVEVTTVNAPTQH</sequence>
<keyword evidence="2" id="KW-1185">Reference proteome</keyword>
<protein>
    <submittedName>
        <fullName evidence="1">Uncharacterized protein</fullName>
    </submittedName>
</protein>
<dbReference type="EMBL" id="BQNB010012070">
    <property type="protein sequence ID" value="GJS98776.1"/>
    <property type="molecule type" value="Genomic_DNA"/>
</dbReference>
<dbReference type="SUPFAM" id="SSF90250">
    <property type="entry name" value="Troponin coil-coiled subunits"/>
    <property type="match status" value="1"/>
</dbReference>
<name>A0ABQ5AAX3_9ASTR</name>
<dbReference type="InterPro" id="IPR038077">
    <property type="entry name" value="Troponin_sf"/>
</dbReference>
<reference evidence="1" key="2">
    <citation type="submission" date="2022-01" db="EMBL/GenBank/DDBJ databases">
        <authorList>
            <person name="Yamashiro T."/>
            <person name="Shiraishi A."/>
            <person name="Satake H."/>
            <person name="Nakayama K."/>
        </authorList>
    </citation>
    <scope>NUCLEOTIDE SEQUENCE</scope>
</reference>
<evidence type="ECO:0000313" key="1">
    <source>
        <dbReference type="EMBL" id="GJS98776.1"/>
    </source>
</evidence>
<organism evidence="1 2">
    <name type="scientific">Tanacetum coccineum</name>
    <dbReference type="NCBI Taxonomy" id="301880"/>
    <lineage>
        <taxon>Eukaryota</taxon>
        <taxon>Viridiplantae</taxon>
        <taxon>Streptophyta</taxon>
        <taxon>Embryophyta</taxon>
        <taxon>Tracheophyta</taxon>
        <taxon>Spermatophyta</taxon>
        <taxon>Magnoliopsida</taxon>
        <taxon>eudicotyledons</taxon>
        <taxon>Gunneridae</taxon>
        <taxon>Pentapetalae</taxon>
        <taxon>asterids</taxon>
        <taxon>campanulids</taxon>
        <taxon>Asterales</taxon>
        <taxon>Asteraceae</taxon>
        <taxon>Asteroideae</taxon>
        <taxon>Anthemideae</taxon>
        <taxon>Anthemidinae</taxon>
        <taxon>Tanacetum</taxon>
    </lineage>
</organism>
<dbReference type="Proteomes" id="UP001151760">
    <property type="component" value="Unassembled WGS sequence"/>
</dbReference>
<proteinExistence type="predicted"/>
<accession>A0ABQ5AAX3</accession>